<gene>
    <name evidence="2" type="ORF">EEJ31_04485</name>
</gene>
<dbReference type="PANTHER" id="PTHR38468:SF1">
    <property type="entry name" value="SLL0939 PROTEIN"/>
    <property type="match status" value="1"/>
</dbReference>
<evidence type="ECO:0000256" key="1">
    <source>
        <dbReference type="SAM" id="Phobius"/>
    </source>
</evidence>
<proteinExistence type="predicted"/>
<dbReference type="RefSeq" id="WP_123045182.1">
    <property type="nucleotide sequence ID" value="NZ_RDSR01000005.1"/>
</dbReference>
<keyword evidence="1" id="KW-0812">Transmembrane</keyword>
<protein>
    <submittedName>
        <fullName evidence="2">DUF1622 domain-containing protein</fullName>
    </submittedName>
</protein>
<dbReference type="AlphaFoldDB" id="A0A3M8LFW9"/>
<organism evidence="2 3">
    <name type="scientific">Cryobacterium tepidiphilum</name>
    <dbReference type="NCBI Taxonomy" id="2486026"/>
    <lineage>
        <taxon>Bacteria</taxon>
        <taxon>Bacillati</taxon>
        <taxon>Actinomycetota</taxon>
        <taxon>Actinomycetes</taxon>
        <taxon>Micrococcales</taxon>
        <taxon>Microbacteriaceae</taxon>
        <taxon>Cryobacterium</taxon>
    </lineage>
</organism>
<evidence type="ECO:0000313" key="3">
    <source>
        <dbReference type="Proteomes" id="UP000279859"/>
    </source>
</evidence>
<keyword evidence="1" id="KW-0472">Membrane</keyword>
<keyword evidence="1" id="KW-1133">Transmembrane helix</keyword>
<dbReference type="Proteomes" id="UP000279859">
    <property type="component" value="Unassembled WGS sequence"/>
</dbReference>
<accession>A0A3M8LFW9</accession>
<dbReference type="EMBL" id="RDSR01000005">
    <property type="protein sequence ID" value="RNE64225.1"/>
    <property type="molecule type" value="Genomic_DNA"/>
</dbReference>
<keyword evidence="3" id="KW-1185">Reference proteome</keyword>
<dbReference type="PANTHER" id="PTHR38468">
    <property type="entry name" value="SLL0939 PROTEIN"/>
    <property type="match status" value="1"/>
</dbReference>
<dbReference type="Pfam" id="PF07784">
    <property type="entry name" value="DUF1622"/>
    <property type="match status" value="1"/>
</dbReference>
<feature type="transmembrane region" description="Helical" evidence="1">
    <location>
        <begin position="20"/>
        <end position="39"/>
    </location>
</feature>
<sequence>MTFQEIIEIVGRIIDGSGVAAVLIGVVVASVYALVRLLGKKGAVYRPYRRLLGRSILLGLELLVAADIIRTVAITPTIESVGVLAGIVLIRTFLSFSLELEITGRWPWQKEDAVPEGIKE</sequence>
<reference evidence="2 3" key="1">
    <citation type="submission" date="2018-11" db="EMBL/GenBank/DDBJ databases">
        <title>Cryobacterium sp. nov., isolated from rhizosphere soil of lettuce.</title>
        <authorList>
            <person name="Wang Y."/>
        </authorList>
    </citation>
    <scope>NUCLEOTIDE SEQUENCE [LARGE SCALE GENOMIC DNA]</scope>
    <source>
        <strain evidence="2 3">NEAU-85</strain>
    </source>
</reference>
<comment type="caution">
    <text evidence="2">The sequence shown here is derived from an EMBL/GenBank/DDBJ whole genome shotgun (WGS) entry which is preliminary data.</text>
</comment>
<dbReference type="OrthoDB" id="9812897at2"/>
<name>A0A3M8LFW9_9MICO</name>
<evidence type="ECO:0000313" key="2">
    <source>
        <dbReference type="EMBL" id="RNE64225.1"/>
    </source>
</evidence>
<dbReference type="InterPro" id="IPR012427">
    <property type="entry name" value="DUF1622"/>
</dbReference>